<keyword evidence="15" id="KW-1185">Reference proteome</keyword>
<dbReference type="InterPro" id="IPR017972">
    <property type="entry name" value="Cyt_P450_CS"/>
</dbReference>
<comment type="similarity">
    <text evidence="3 12">Belongs to the cytochrome P450 family.</text>
</comment>
<dbReference type="GO" id="GO:0016705">
    <property type="term" value="F:oxidoreductase activity, acting on paired donors, with incorporation or reduction of molecular oxygen"/>
    <property type="evidence" value="ECO:0007669"/>
    <property type="project" value="InterPro"/>
</dbReference>
<dbReference type="Proteomes" id="UP000078561">
    <property type="component" value="Unassembled WGS sequence"/>
</dbReference>
<evidence type="ECO:0000256" key="4">
    <source>
        <dbReference type="ARBA" id="ARBA00022617"/>
    </source>
</evidence>
<evidence type="ECO:0000256" key="6">
    <source>
        <dbReference type="ARBA" id="ARBA00022723"/>
    </source>
</evidence>
<evidence type="ECO:0000256" key="13">
    <source>
        <dbReference type="SAM" id="SignalP"/>
    </source>
</evidence>
<evidence type="ECO:0008006" key="16">
    <source>
        <dbReference type="Google" id="ProtNLM"/>
    </source>
</evidence>
<sequence>MPSSPLLITSVATAVALLLWQNRRIHHDPITTPKVIPGALTLFGHYFALSKNPRLFLDQAKASCGPIFQIQLPMLSGYVVTGPYVAEVLRSSRKDFSFKDGIETIVPLGRATEISYGHIYRGEGELNPRDKNPAFDFELNLAPGESKQVPVWPILTRMISRITCLCFAGRTVTEVPGFVESMASFTRKIIIAGTFLALLPRWLGDRVVRRFLSLEHEIDLILTHFTPRLEGHLAQTNAAEDEMTYGAWLLALPKHDGTFRTPRESAYQFKDVVLASIHTTSHFLTFALHELACRPALVQALRDEIGPAEFSPLTINTLPLLDSFLREVLRCDVDYLGLHHKAMRDVVMSNGQCIPKGTLVFLALDDANRVDNDVFDPYRFVNMDLEQKSATLTQDFMTFGAGPHACPGRHFAIMEIKYNIAKFVTRYNIKSTQPNGIRAPDSLVMGMTRNPPQDPILFEGR</sequence>
<dbReference type="PANTHER" id="PTHR46206">
    <property type="entry name" value="CYTOCHROME P450"/>
    <property type="match status" value="1"/>
</dbReference>
<feature type="binding site" description="axial binding residue" evidence="11">
    <location>
        <position position="406"/>
    </location>
    <ligand>
        <name>heme</name>
        <dbReference type="ChEBI" id="CHEBI:30413"/>
    </ligand>
    <ligandPart>
        <name>Fe</name>
        <dbReference type="ChEBI" id="CHEBI:18248"/>
    </ligandPart>
</feature>
<dbReference type="SUPFAM" id="SSF48264">
    <property type="entry name" value="Cytochrome P450"/>
    <property type="match status" value="1"/>
</dbReference>
<feature type="signal peptide" evidence="13">
    <location>
        <begin position="1"/>
        <end position="27"/>
    </location>
</feature>
<keyword evidence="7" id="KW-1133">Transmembrane helix</keyword>
<dbReference type="GO" id="GO:0020037">
    <property type="term" value="F:heme binding"/>
    <property type="evidence" value="ECO:0007669"/>
    <property type="project" value="InterPro"/>
</dbReference>
<dbReference type="EMBL" id="LT553041">
    <property type="protein sequence ID" value="SAL99920.1"/>
    <property type="molecule type" value="Genomic_DNA"/>
</dbReference>
<comment type="subcellular location">
    <subcellularLocation>
        <location evidence="2">Membrane</location>
    </subcellularLocation>
</comment>
<dbReference type="STRING" id="4829.A0A163J7S5"/>
<evidence type="ECO:0000313" key="15">
    <source>
        <dbReference type="Proteomes" id="UP000078561"/>
    </source>
</evidence>
<evidence type="ECO:0000313" key="14">
    <source>
        <dbReference type="EMBL" id="SAL99920.1"/>
    </source>
</evidence>
<dbReference type="InterPro" id="IPR036396">
    <property type="entry name" value="Cyt_P450_sf"/>
</dbReference>
<evidence type="ECO:0000256" key="9">
    <source>
        <dbReference type="ARBA" id="ARBA00023033"/>
    </source>
</evidence>
<dbReference type="InterPro" id="IPR002403">
    <property type="entry name" value="Cyt_P450_E_grp-IV"/>
</dbReference>
<evidence type="ECO:0000256" key="3">
    <source>
        <dbReference type="ARBA" id="ARBA00010617"/>
    </source>
</evidence>
<dbReference type="GO" id="GO:0016020">
    <property type="term" value="C:membrane"/>
    <property type="evidence" value="ECO:0007669"/>
    <property type="project" value="UniProtKB-SubCell"/>
</dbReference>
<keyword evidence="10" id="KW-0472">Membrane</keyword>
<organism evidence="14">
    <name type="scientific">Absidia glauca</name>
    <name type="common">Pin mould</name>
    <dbReference type="NCBI Taxonomy" id="4829"/>
    <lineage>
        <taxon>Eukaryota</taxon>
        <taxon>Fungi</taxon>
        <taxon>Fungi incertae sedis</taxon>
        <taxon>Mucoromycota</taxon>
        <taxon>Mucoromycotina</taxon>
        <taxon>Mucoromycetes</taxon>
        <taxon>Mucorales</taxon>
        <taxon>Cunninghamellaceae</taxon>
        <taxon>Absidia</taxon>
    </lineage>
</organism>
<dbReference type="CDD" id="cd11041">
    <property type="entry name" value="CYP503A1-like"/>
    <property type="match status" value="1"/>
</dbReference>
<evidence type="ECO:0000256" key="12">
    <source>
        <dbReference type="RuleBase" id="RU000461"/>
    </source>
</evidence>
<dbReference type="GO" id="GO:0005506">
    <property type="term" value="F:iron ion binding"/>
    <property type="evidence" value="ECO:0007669"/>
    <property type="project" value="InterPro"/>
</dbReference>
<protein>
    <recommendedName>
        <fullName evidence="16">Cytochrome P450</fullName>
    </recommendedName>
</protein>
<keyword evidence="6 11" id="KW-0479">Metal-binding</keyword>
<gene>
    <name evidence="14" type="primary">ABSGL_05576.1 scaffold 7186</name>
</gene>
<keyword evidence="9 12" id="KW-0503">Monooxygenase</keyword>
<comment type="cofactor">
    <cofactor evidence="1 11">
        <name>heme</name>
        <dbReference type="ChEBI" id="CHEBI:30413"/>
    </cofactor>
</comment>
<evidence type="ECO:0000256" key="10">
    <source>
        <dbReference type="ARBA" id="ARBA00023136"/>
    </source>
</evidence>
<keyword evidence="13" id="KW-0732">Signal</keyword>
<keyword evidence="5" id="KW-0812">Transmembrane</keyword>
<name>A0A163J7S5_ABSGL</name>
<dbReference type="AlphaFoldDB" id="A0A163J7S5"/>
<accession>A0A163J7S5</accession>
<feature type="chain" id="PRO_5007843249" description="Cytochrome P450" evidence="13">
    <location>
        <begin position="28"/>
        <end position="461"/>
    </location>
</feature>
<dbReference type="Pfam" id="PF00067">
    <property type="entry name" value="p450"/>
    <property type="match status" value="1"/>
</dbReference>
<evidence type="ECO:0000256" key="5">
    <source>
        <dbReference type="ARBA" id="ARBA00022692"/>
    </source>
</evidence>
<dbReference type="OMA" id="MACAHII"/>
<keyword evidence="12" id="KW-0560">Oxidoreductase</keyword>
<dbReference type="PRINTS" id="PR00465">
    <property type="entry name" value="EP450IV"/>
</dbReference>
<dbReference type="GO" id="GO:0004497">
    <property type="term" value="F:monooxygenase activity"/>
    <property type="evidence" value="ECO:0007669"/>
    <property type="project" value="UniProtKB-KW"/>
</dbReference>
<dbReference type="PROSITE" id="PS00086">
    <property type="entry name" value="CYTOCHROME_P450"/>
    <property type="match status" value="1"/>
</dbReference>
<dbReference type="Gene3D" id="1.10.630.10">
    <property type="entry name" value="Cytochrome P450"/>
    <property type="match status" value="1"/>
</dbReference>
<evidence type="ECO:0000256" key="1">
    <source>
        <dbReference type="ARBA" id="ARBA00001971"/>
    </source>
</evidence>
<evidence type="ECO:0000256" key="11">
    <source>
        <dbReference type="PIRSR" id="PIRSR602403-1"/>
    </source>
</evidence>
<proteinExistence type="inferred from homology"/>
<evidence type="ECO:0000256" key="2">
    <source>
        <dbReference type="ARBA" id="ARBA00004370"/>
    </source>
</evidence>
<dbReference type="InterPro" id="IPR001128">
    <property type="entry name" value="Cyt_P450"/>
</dbReference>
<reference evidence="14" key="1">
    <citation type="submission" date="2016-04" db="EMBL/GenBank/DDBJ databases">
        <authorList>
            <person name="Evans L.H."/>
            <person name="Alamgir A."/>
            <person name="Owens N."/>
            <person name="Weber N.D."/>
            <person name="Virtaneva K."/>
            <person name="Barbian K."/>
            <person name="Babar A."/>
            <person name="Rosenke K."/>
        </authorList>
    </citation>
    <scope>NUCLEOTIDE SEQUENCE [LARGE SCALE GENOMIC DNA]</scope>
    <source>
        <strain evidence="14">CBS 101.48</strain>
    </source>
</reference>
<keyword evidence="4 11" id="KW-0349">Heme</keyword>
<dbReference type="PANTHER" id="PTHR46206:SF5">
    <property type="entry name" value="P450, PUTATIVE (EUROFUNG)-RELATED"/>
    <property type="match status" value="1"/>
</dbReference>
<dbReference type="OrthoDB" id="1844152at2759"/>
<keyword evidence="8 11" id="KW-0408">Iron</keyword>
<dbReference type="InParanoid" id="A0A163J7S5"/>
<evidence type="ECO:0000256" key="8">
    <source>
        <dbReference type="ARBA" id="ARBA00023004"/>
    </source>
</evidence>
<evidence type="ECO:0000256" key="7">
    <source>
        <dbReference type="ARBA" id="ARBA00022989"/>
    </source>
</evidence>